<evidence type="ECO:0000313" key="1">
    <source>
        <dbReference type="EMBL" id="OJI79348.1"/>
    </source>
</evidence>
<dbReference type="AlphaFoldDB" id="A0A1L9MQL8"/>
<dbReference type="OMA" id="VICSHSI"/>
<keyword evidence="2" id="KW-1185">Reference proteome</keyword>
<dbReference type="EMBL" id="KV878208">
    <property type="protein sequence ID" value="OJI79348.1"/>
    <property type="molecule type" value="Genomic_DNA"/>
</dbReference>
<sequence>MASVHYDIPLDFLPDNDGVIDHHSPLEQLEPDATLCHPIVRSVGDMIPFVHYTRPSIRHLSWASSALRSTEQVVGVHDHLLPYLTLPTLYFCCQCGDGPKLWDRQPRCVICSHSICGYCMPAN</sequence>
<dbReference type="OrthoDB" id="4177029at2759"/>
<protein>
    <submittedName>
        <fullName evidence="1">Uncharacterized protein</fullName>
    </submittedName>
</protein>
<organism evidence="1 2">
    <name type="scientific">Aspergillus tubingensis (strain CBS 134.48)</name>
    <dbReference type="NCBI Taxonomy" id="767770"/>
    <lineage>
        <taxon>Eukaryota</taxon>
        <taxon>Fungi</taxon>
        <taxon>Dikarya</taxon>
        <taxon>Ascomycota</taxon>
        <taxon>Pezizomycotina</taxon>
        <taxon>Eurotiomycetes</taxon>
        <taxon>Eurotiomycetidae</taxon>
        <taxon>Eurotiales</taxon>
        <taxon>Aspergillaceae</taxon>
        <taxon>Aspergillus</taxon>
        <taxon>Aspergillus subgen. Circumdati</taxon>
    </lineage>
</organism>
<evidence type="ECO:0000313" key="2">
    <source>
        <dbReference type="Proteomes" id="UP000184304"/>
    </source>
</evidence>
<dbReference type="VEuPathDB" id="FungiDB:ASPTUDRAFT_47947"/>
<name>A0A1L9MQL8_ASPTC</name>
<gene>
    <name evidence="1" type="ORF">ASPTUDRAFT_47947</name>
</gene>
<reference evidence="2" key="1">
    <citation type="journal article" date="2017" name="Genome Biol.">
        <title>Comparative genomics reveals high biological diversity and specific adaptations in the industrially and medically important fungal genus Aspergillus.</title>
        <authorList>
            <person name="de Vries R.P."/>
            <person name="Riley R."/>
            <person name="Wiebenga A."/>
            <person name="Aguilar-Osorio G."/>
            <person name="Amillis S."/>
            <person name="Uchima C.A."/>
            <person name="Anderluh G."/>
            <person name="Asadollahi M."/>
            <person name="Askin M."/>
            <person name="Barry K."/>
            <person name="Battaglia E."/>
            <person name="Bayram O."/>
            <person name="Benocci T."/>
            <person name="Braus-Stromeyer S.A."/>
            <person name="Caldana C."/>
            <person name="Canovas D."/>
            <person name="Cerqueira G.C."/>
            <person name="Chen F."/>
            <person name="Chen W."/>
            <person name="Choi C."/>
            <person name="Clum A."/>
            <person name="Dos Santos R.A."/>
            <person name="Damasio A.R."/>
            <person name="Diallinas G."/>
            <person name="Emri T."/>
            <person name="Fekete E."/>
            <person name="Flipphi M."/>
            <person name="Freyberg S."/>
            <person name="Gallo A."/>
            <person name="Gournas C."/>
            <person name="Habgood R."/>
            <person name="Hainaut M."/>
            <person name="Harispe M.L."/>
            <person name="Henrissat B."/>
            <person name="Hilden K.S."/>
            <person name="Hope R."/>
            <person name="Hossain A."/>
            <person name="Karabika E."/>
            <person name="Karaffa L."/>
            <person name="Karanyi Z."/>
            <person name="Krasevec N."/>
            <person name="Kuo A."/>
            <person name="Kusch H."/>
            <person name="LaButti K."/>
            <person name="Lagendijk E.L."/>
            <person name="Lapidus A."/>
            <person name="Levasseur A."/>
            <person name="Lindquist E."/>
            <person name="Lipzen A."/>
            <person name="Logrieco A.F."/>
            <person name="MacCabe A."/>
            <person name="Maekelae M.R."/>
            <person name="Malavazi I."/>
            <person name="Melin P."/>
            <person name="Meyer V."/>
            <person name="Mielnichuk N."/>
            <person name="Miskei M."/>
            <person name="Molnar A.P."/>
            <person name="Mule G."/>
            <person name="Ngan C.Y."/>
            <person name="Orejas M."/>
            <person name="Orosz E."/>
            <person name="Ouedraogo J.P."/>
            <person name="Overkamp K.M."/>
            <person name="Park H.-S."/>
            <person name="Perrone G."/>
            <person name="Piumi F."/>
            <person name="Punt P.J."/>
            <person name="Ram A.F."/>
            <person name="Ramon A."/>
            <person name="Rauscher S."/>
            <person name="Record E."/>
            <person name="Riano-Pachon D.M."/>
            <person name="Robert V."/>
            <person name="Roehrig J."/>
            <person name="Ruller R."/>
            <person name="Salamov A."/>
            <person name="Salih N.S."/>
            <person name="Samson R.A."/>
            <person name="Sandor E."/>
            <person name="Sanguinetti M."/>
            <person name="Schuetze T."/>
            <person name="Sepcic K."/>
            <person name="Shelest E."/>
            <person name="Sherlock G."/>
            <person name="Sophianopoulou V."/>
            <person name="Squina F.M."/>
            <person name="Sun H."/>
            <person name="Susca A."/>
            <person name="Todd R.B."/>
            <person name="Tsang A."/>
            <person name="Unkles S.E."/>
            <person name="van de Wiele N."/>
            <person name="van Rossen-Uffink D."/>
            <person name="Oliveira J.V."/>
            <person name="Vesth T.C."/>
            <person name="Visser J."/>
            <person name="Yu J.-H."/>
            <person name="Zhou M."/>
            <person name="Andersen M.R."/>
            <person name="Archer D.B."/>
            <person name="Baker S.E."/>
            <person name="Benoit I."/>
            <person name="Brakhage A.A."/>
            <person name="Braus G.H."/>
            <person name="Fischer R."/>
            <person name="Frisvad J.C."/>
            <person name="Goldman G.H."/>
            <person name="Houbraken J."/>
            <person name="Oakley B."/>
            <person name="Pocsi I."/>
            <person name="Scazzocchio C."/>
            <person name="Seiboth B."/>
            <person name="vanKuyk P.A."/>
            <person name="Wortman J."/>
            <person name="Dyer P.S."/>
            <person name="Grigoriev I.V."/>
        </authorList>
    </citation>
    <scope>NUCLEOTIDE SEQUENCE [LARGE SCALE GENOMIC DNA]</scope>
    <source>
        <strain evidence="2">CBS 134.48</strain>
    </source>
</reference>
<proteinExistence type="predicted"/>
<dbReference type="Proteomes" id="UP000184304">
    <property type="component" value="Unassembled WGS sequence"/>
</dbReference>
<accession>A0A1L9MQL8</accession>